<dbReference type="EMBL" id="JABWDY010024365">
    <property type="protein sequence ID" value="KAF5190303.1"/>
    <property type="molecule type" value="Genomic_DNA"/>
</dbReference>
<evidence type="ECO:0000313" key="6">
    <source>
        <dbReference type="EMBL" id="KAF5190303.1"/>
    </source>
</evidence>
<keyword evidence="7" id="KW-1185">Reference proteome</keyword>
<dbReference type="PROSITE" id="PS00086">
    <property type="entry name" value="CYTOCHROME_P450"/>
    <property type="match status" value="1"/>
</dbReference>
<sequence length="261" mass="29987">MITSFGRRDGYLSSELPTNELCKALDDIHEALIFRHILPRFFWKLLRFLNVGREGDYAKGCKKIDQHFGEYISQKKECLKKGAEMKDLLSIFIKYLDEPSLNDKFLVDARLSTNFLRDLMLGMFLAEKDAIASGLTFLLWLIAKTIYVEETILEELKMIAYKKDKQEDEDEDGVDDILPDGSAVKPGMQIFLSLYAEGQMPWIWGEDSMVFKPERWIDDEGKLGHDLMSKFYAFNAGPRTCLGMATTFTEMKVVVTAVLFN</sequence>
<dbReference type="Gene3D" id="1.10.630.10">
    <property type="entry name" value="Cytochrome P450"/>
    <property type="match status" value="2"/>
</dbReference>
<dbReference type="GO" id="GO:0005506">
    <property type="term" value="F:iron ion binding"/>
    <property type="evidence" value="ECO:0007669"/>
    <property type="project" value="InterPro"/>
</dbReference>
<dbReference type="GO" id="GO:0006629">
    <property type="term" value="P:lipid metabolic process"/>
    <property type="evidence" value="ECO:0007669"/>
    <property type="project" value="UniProtKB-ARBA"/>
</dbReference>
<dbReference type="GO" id="GO:0004497">
    <property type="term" value="F:monooxygenase activity"/>
    <property type="evidence" value="ECO:0007669"/>
    <property type="project" value="UniProtKB-KW"/>
</dbReference>
<dbReference type="Pfam" id="PF00067">
    <property type="entry name" value="p450"/>
    <property type="match status" value="2"/>
</dbReference>
<dbReference type="InterPro" id="IPR001128">
    <property type="entry name" value="Cyt_P450"/>
</dbReference>
<reference evidence="6 7" key="1">
    <citation type="submission" date="2020-06" db="EMBL/GenBank/DDBJ databases">
        <title>Transcriptomic and genomic resources for Thalictrum thalictroides and T. hernandezii: Facilitating candidate gene discovery in an emerging model plant lineage.</title>
        <authorList>
            <person name="Arias T."/>
            <person name="Riano-Pachon D.M."/>
            <person name="Di Stilio V.S."/>
        </authorList>
    </citation>
    <scope>NUCLEOTIDE SEQUENCE [LARGE SCALE GENOMIC DNA]</scope>
    <source>
        <strain evidence="7">cv. WT478/WT964</strain>
        <tissue evidence="6">Leaves</tissue>
    </source>
</reference>
<keyword evidence="3 5" id="KW-0560">Oxidoreductase</keyword>
<evidence type="ECO:0000256" key="2">
    <source>
        <dbReference type="ARBA" id="ARBA00022723"/>
    </source>
</evidence>
<proteinExistence type="inferred from homology"/>
<keyword evidence="2 5" id="KW-0479">Metal-binding</keyword>
<keyword evidence="4 5" id="KW-0408">Iron</keyword>
<name>A0A7J6VZM0_THATH</name>
<evidence type="ECO:0000313" key="7">
    <source>
        <dbReference type="Proteomes" id="UP000554482"/>
    </source>
</evidence>
<evidence type="ECO:0000256" key="3">
    <source>
        <dbReference type="ARBA" id="ARBA00023002"/>
    </source>
</evidence>
<keyword evidence="5" id="KW-0503">Monooxygenase</keyword>
<dbReference type="GO" id="GO:0020037">
    <property type="term" value="F:heme binding"/>
    <property type="evidence" value="ECO:0007669"/>
    <property type="project" value="InterPro"/>
</dbReference>
<comment type="caution">
    <text evidence="6">The sequence shown here is derived from an EMBL/GenBank/DDBJ whole genome shotgun (WGS) entry which is preliminary data.</text>
</comment>
<dbReference type="GO" id="GO:0016705">
    <property type="term" value="F:oxidoreductase activity, acting on paired donors, with incorporation or reduction of molecular oxygen"/>
    <property type="evidence" value="ECO:0007669"/>
    <property type="project" value="InterPro"/>
</dbReference>
<protein>
    <submittedName>
        <fullName evidence="6">Cytochrome p450</fullName>
    </submittedName>
</protein>
<dbReference type="InterPro" id="IPR036396">
    <property type="entry name" value="Cyt_P450_sf"/>
</dbReference>
<dbReference type="PANTHER" id="PTHR24296">
    <property type="entry name" value="CYTOCHROME P450"/>
    <property type="match status" value="1"/>
</dbReference>
<dbReference type="SUPFAM" id="SSF48264">
    <property type="entry name" value="Cytochrome P450"/>
    <property type="match status" value="1"/>
</dbReference>
<comment type="similarity">
    <text evidence="1 5">Belongs to the cytochrome P450 family.</text>
</comment>
<gene>
    <name evidence="6" type="ORF">FRX31_020109</name>
</gene>
<dbReference type="GO" id="GO:0044550">
    <property type="term" value="P:secondary metabolite biosynthetic process"/>
    <property type="evidence" value="ECO:0007669"/>
    <property type="project" value="UniProtKB-ARBA"/>
</dbReference>
<dbReference type="OrthoDB" id="1470350at2759"/>
<dbReference type="AlphaFoldDB" id="A0A7J6VZM0"/>
<accession>A0A7J6VZM0</accession>
<evidence type="ECO:0000256" key="1">
    <source>
        <dbReference type="ARBA" id="ARBA00010617"/>
    </source>
</evidence>
<organism evidence="6 7">
    <name type="scientific">Thalictrum thalictroides</name>
    <name type="common">Rue-anemone</name>
    <name type="synonym">Anemone thalictroides</name>
    <dbReference type="NCBI Taxonomy" id="46969"/>
    <lineage>
        <taxon>Eukaryota</taxon>
        <taxon>Viridiplantae</taxon>
        <taxon>Streptophyta</taxon>
        <taxon>Embryophyta</taxon>
        <taxon>Tracheophyta</taxon>
        <taxon>Spermatophyta</taxon>
        <taxon>Magnoliopsida</taxon>
        <taxon>Ranunculales</taxon>
        <taxon>Ranunculaceae</taxon>
        <taxon>Thalictroideae</taxon>
        <taxon>Thalictrum</taxon>
    </lineage>
</organism>
<evidence type="ECO:0000256" key="4">
    <source>
        <dbReference type="ARBA" id="ARBA00023004"/>
    </source>
</evidence>
<evidence type="ECO:0000256" key="5">
    <source>
        <dbReference type="RuleBase" id="RU000461"/>
    </source>
</evidence>
<dbReference type="InterPro" id="IPR017972">
    <property type="entry name" value="Cyt_P450_CS"/>
</dbReference>
<dbReference type="Proteomes" id="UP000554482">
    <property type="component" value="Unassembled WGS sequence"/>
</dbReference>
<keyword evidence="5" id="KW-0349">Heme</keyword>